<evidence type="ECO:0000259" key="3">
    <source>
        <dbReference type="PROSITE" id="PS51900"/>
    </source>
</evidence>
<dbReference type="InterPro" id="IPR044068">
    <property type="entry name" value="CB"/>
</dbReference>
<gene>
    <name evidence="4" type="ORF">A7K91_15085</name>
</gene>
<dbReference type="Proteomes" id="UP000092024">
    <property type="component" value="Unassembled WGS sequence"/>
</dbReference>
<comment type="caution">
    <text evidence="4">The sequence shown here is derived from an EMBL/GenBank/DDBJ whole genome shotgun (WGS) entry which is preliminary data.</text>
</comment>
<organism evidence="4 5">
    <name type="scientific">Paenibacillus oryzae</name>
    <dbReference type="NCBI Taxonomy" id="1844972"/>
    <lineage>
        <taxon>Bacteria</taxon>
        <taxon>Bacillati</taxon>
        <taxon>Bacillota</taxon>
        <taxon>Bacilli</taxon>
        <taxon>Bacillales</taxon>
        <taxon>Paenibacillaceae</taxon>
        <taxon>Paenibacillus</taxon>
    </lineage>
</organism>
<evidence type="ECO:0000256" key="2">
    <source>
        <dbReference type="PROSITE-ProRule" id="PRU01248"/>
    </source>
</evidence>
<evidence type="ECO:0000313" key="4">
    <source>
        <dbReference type="EMBL" id="OBR68949.1"/>
    </source>
</evidence>
<accession>A0A1A5YTR9</accession>
<name>A0A1A5YTR9_9BACL</name>
<feature type="domain" description="Core-binding (CB)" evidence="3">
    <location>
        <begin position="101"/>
        <end position="178"/>
    </location>
</feature>
<evidence type="ECO:0000256" key="1">
    <source>
        <dbReference type="ARBA" id="ARBA00023125"/>
    </source>
</evidence>
<protein>
    <recommendedName>
        <fullName evidence="3">Core-binding (CB) domain-containing protein</fullName>
    </recommendedName>
</protein>
<dbReference type="InterPro" id="IPR010998">
    <property type="entry name" value="Integrase_recombinase_N"/>
</dbReference>
<dbReference type="InterPro" id="IPR004107">
    <property type="entry name" value="Integrase_SAM-like_N"/>
</dbReference>
<dbReference type="Gene3D" id="1.10.150.130">
    <property type="match status" value="1"/>
</dbReference>
<dbReference type="AlphaFoldDB" id="A0A1A5YTR9"/>
<reference evidence="4 5" key="1">
    <citation type="submission" date="2016-05" db="EMBL/GenBank/DDBJ databases">
        <title>Paenibacillus oryzae. sp. nov., isolated from the rice root.</title>
        <authorList>
            <person name="Zhang J."/>
            <person name="Zhang X."/>
        </authorList>
    </citation>
    <scope>NUCLEOTIDE SEQUENCE [LARGE SCALE GENOMIC DNA]</scope>
    <source>
        <strain evidence="4 5">1DrF-4</strain>
    </source>
</reference>
<dbReference type="Pfam" id="PF13495">
    <property type="entry name" value="Phage_int_SAM_4"/>
    <property type="match status" value="1"/>
</dbReference>
<dbReference type="PROSITE" id="PS51900">
    <property type="entry name" value="CB"/>
    <property type="match status" value="1"/>
</dbReference>
<dbReference type="GO" id="GO:0015074">
    <property type="term" value="P:DNA integration"/>
    <property type="evidence" value="ECO:0007669"/>
    <property type="project" value="InterPro"/>
</dbReference>
<evidence type="ECO:0000313" key="5">
    <source>
        <dbReference type="Proteomes" id="UP000092024"/>
    </source>
</evidence>
<dbReference type="GO" id="GO:0003677">
    <property type="term" value="F:DNA binding"/>
    <property type="evidence" value="ECO:0007669"/>
    <property type="project" value="UniProtKB-UniRule"/>
</dbReference>
<proteinExistence type="predicted"/>
<keyword evidence="1 2" id="KW-0238">DNA-binding</keyword>
<keyword evidence="5" id="KW-1185">Reference proteome</keyword>
<dbReference type="RefSeq" id="WP_068678816.1">
    <property type="nucleotide sequence ID" value="NZ_LYPA01000023.1"/>
</dbReference>
<dbReference type="STRING" id="1844972.A7K91_15085"/>
<sequence>MHVFVGKKDDLSLFVTMERFDAAFVQKIKSLKQRKWLPAERMWVVPYTIVSMEDLWTLVISEADSFEIQEALMEECPFWMERVVERQRKTIRDEVDRATETSEKASVDDLVKQLKLRGYSHRTIKAYCGHVKRFEDFKAEGKPSSIEDYSLALLGKGRSHSFVNQAISALKFYSAHVLDEKQGASFVRPKKERKLPNVLSSGDVLKEYAAGMGAD</sequence>
<dbReference type="EMBL" id="LYPA01000023">
    <property type="protein sequence ID" value="OBR68949.1"/>
    <property type="molecule type" value="Genomic_DNA"/>
</dbReference>